<accession>A0A0S7YC05</accession>
<dbReference type="InterPro" id="IPR036188">
    <property type="entry name" value="FAD/NAD-bd_sf"/>
</dbReference>
<dbReference type="Pfam" id="PF07992">
    <property type="entry name" value="Pyr_redox_2"/>
    <property type="match status" value="1"/>
</dbReference>
<feature type="domain" description="FAD/NAD(P)-binding" evidence="2">
    <location>
        <begin position="2"/>
        <end position="74"/>
    </location>
</feature>
<feature type="non-terminal residue" evidence="3">
    <location>
        <position position="1"/>
    </location>
</feature>
<evidence type="ECO:0000256" key="1">
    <source>
        <dbReference type="ARBA" id="ARBA00023002"/>
    </source>
</evidence>
<evidence type="ECO:0000313" key="4">
    <source>
        <dbReference type="Proteomes" id="UP000051012"/>
    </source>
</evidence>
<protein>
    <recommendedName>
        <fullName evidence="2">FAD/NAD(P)-binding domain-containing protein</fullName>
    </recommendedName>
</protein>
<dbReference type="PANTHER" id="PTHR42949:SF3">
    <property type="entry name" value="ANAEROBIC GLYCEROL-3-PHOSPHATE DEHYDROGENASE SUBUNIT B"/>
    <property type="match status" value="1"/>
</dbReference>
<organism evidence="3 4">
    <name type="scientific">candidate division TA06 bacterium DG_78</name>
    <dbReference type="NCBI Taxonomy" id="1703772"/>
    <lineage>
        <taxon>Bacteria</taxon>
        <taxon>Bacteria division TA06</taxon>
    </lineage>
</organism>
<dbReference type="SUPFAM" id="SSF51905">
    <property type="entry name" value="FAD/NAD(P)-binding domain"/>
    <property type="match status" value="1"/>
</dbReference>
<dbReference type="InterPro" id="IPR023753">
    <property type="entry name" value="FAD/NAD-binding_dom"/>
</dbReference>
<keyword evidence="1" id="KW-0560">Oxidoreductase</keyword>
<evidence type="ECO:0000313" key="3">
    <source>
        <dbReference type="EMBL" id="KPJ72051.1"/>
    </source>
</evidence>
<dbReference type="GO" id="GO:0016491">
    <property type="term" value="F:oxidoreductase activity"/>
    <property type="evidence" value="ECO:0007669"/>
    <property type="project" value="UniProtKB-KW"/>
</dbReference>
<dbReference type="InterPro" id="IPR051691">
    <property type="entry name" value="Metab_Enz_Cyan_OpOx_G3PDH"/>
</dbReference>
<dbReference type="AlphaFoldDB" id="A0A0S7YC05"/>
<proteinExistence type="predicted"/>
<dbReference type="PANTHER" id="PTHR42949">
    <property type="entry name" value="ANAEROBIC GLYCEROL-3-PHOSPHATE DEHYDROGENASE SUBUNIT B"/>
    <property type="match status" value="1"/>
</dbReference>
<dbReference type="PRINTS" id="PR00368">
    <property type="entry name" value="FADPNR"/>
</dbReference>
<gene>
    <name evidence="3" type="ORF">AMJ52_07600</name>
</gene>
<dbReference type="Gene3D" id="3.50.50.60">
    <property type="entry name" value="FAD/NAD(P)-binding domain"/>
    <property type="match status" value="1"/>
</dbReference>
<dbReference type="EMBL" id="LJNI01000102">
    <property type="protein sequence ID" value="KPJ72051.1"/>
    <property type="molecule type" value="Genomic_DNA"/>
</dbReference>
<evidence type="ECO:0000259" key="2">
    <source>
        <dbReference type="Pfam" id="PF07992"/>
    </source>
</evidence>
<dbReference type="Proteomes" id="UP000051012">
    <property type="component" value="Unassembled WGS sequence"/>
</dbReference>
<sequence>GTEKTIECDMILIAIGLSPLCELLYHAGCRIDYFPELGGHVAYHDDNMMTSQPHIFVCGDLACIEEASTAMLEGKIAGAKAYESLFGKTKKADEVATQAIKELAIIRSSPFEERIVFGKKRLIAQ</sequence>
<name>A0A0S7YC05_UNCT6</name>
<comment type="caution">
    <text evidence="3">The sequence shown here is derived from an EMBL/GenBank/DDBJ whole genome shotgun (WGS) entry which is preliminary data.</text>
</comment>
<reference evidence="3 4" key="1">
    <citation type="journal article" date="2015" name="Microbiome">
        <title>Genomic resolution of linkages in carbon, nitrogen, and sulfur cycling among widespread estuary sediment bacteria.</title>
        <authorList>
            <person name="Baker B.J."/>
            <person name="Lazar C.S."/>
            <person name="Teske A.P."/>
            <person name="Dick G.J."/>
        </authorList>
    </citation>
    <scope>NUCLEOTIDE SEQUENCE [LARGE SCALE GENOMIC DNA]</scope>
    <source>
        <strain evidence="3">DG_78</strain>
    </source>
</reference>